<feature type="compositionally biased region" description="Basic and acidic residues" evidence="1">
    <location>
        <begin position="87"/>
        <end position="99"/>
    </location>
</feature>
<organism evidence="2 3">
    <name type="scientific">Aureliella helgolandensis</name>
    <dbReference type="NCBI Taxonomy" id="2527968"/>
    <lineage>
        <taxon>Bacteria</taxon>
        <taxon>Pseudomonadati</taxon>
        <taxon>Planctomycetota</taxon>
        <taxon>Planctomycetia</taxon>
        <taxon>Pirellulales</taxon>
        <taxon>Pirellulaceae</taxon>
        <taxon>Aureliella</taxon>
    </lineage>
</organism>
<evidence type="ECO:0000313" key="2">
    <source>
        <dbReference type="EMBL" id="QDV23332.1"/>
    </source>
</evidence>
<accession>A0A518G412</accession>
<proteinExistence type="predicted"/>
<evidence type="ECO:0000313" key="3">
    <source>
        <dbReference type="Proteomes" id="UP000318017"/>
    </source>
</evidence>
<dbReference type="RefSeq" id="WP_145076209.1">
    <property type="nucleotide sequence ID" value="NZ_CP036298.1"/>
</dbReference>
<gene>
    <name evidence="2" type="ORF">Q31a_16300</name>
</gene>
<protein>
    <submittedName>
        <fullName evidence="2">Uncharacterized protein</fullName>
    </submittedName>
</protein>
<dbReference type="EMBL" id="CP036298">
    <property type="protein sequence ID" value="QDV23332.1"/>
    <property type="molecule type" value="Genomic_DNA"/>
</dbReference>
<dbReference type="AlphaFoldDB" id="A0A518G412"/>
<name>A0A518G412_9BACT</name>
<sequence length="449" mass="48296">MKRARTRPAKSPRLRVASQLERLEDRCLLSADLFSSSWTMPPTSQITMAAEVSWLHLGQSGRTGAFETSGETSGLAAGSERTPNGRGEAEMRGTPRGQHDSNGALRVPMNFSVVRLQRLAGEDSAWTIPIVLQTAPHASSAPMTPNRELVGVVVSVNTSPTASARPEAVASRPSTAQPPEPFFGMVGAADDLASSILSMAGEDERTEAVERTEVQIDAQTDARAHNYFSDSNRFAIFASPSLDSNGETPHAFSRSSQPFPADEQAAVSDEALIELFPFAELRIASAEEPLSDWQLETELLQHLRESVETQGEELVFSDAMRASWFSGNQGLIALDTNAPAHLPIGTTPGLPINVRLEAIVGLHRHMAVDGAADFVPPLGDNPLLAIVDHFLSEPSEATEETVSDREGITPVPYSGIALVASGAAAAIRLQQRHLGTGYLLFKKRYRSLD</sequence>
<reference evidence="2 3" key="1">
    <citation type="submission" date="2019-02" db="EMBL/GenBank/DDBJ databases">
        <title>Deep-cultivation of Planctomycetes and their phenomic and genomic characterization uncovers novel biology.</title>
        <authorList>
            <person name="Wiegand S."/>
            <person name="Jogler M."/>
            <person name="Boedeker C."/>
            <person name="Pinto D."/>
            <person name="Vollmers J."/>
            <person name="Rivas-Marin E."/>
            <person name="Kohn T."/>
            <person name="Peeters S.H."/>
            <person name="Heuer A."/>
            <person name="Rast P."/>
            <person name="Oberbeckmann S."/>
            <person name="Bunk B."/>
            <person name="Jeske O."/>
            <person name="Meyerdierks A."/>
            <person name="Storesund J.E."/>
            <person name="Kallscheuer N."/>
            <person name="Luecker S."/>
            <person name="Lage O.M."/>
            <person name="Pohl T."/>
            <person name="Merkel B.J."/>
            <person name="Hornburger P."/>
            <person name="Mueller R.-W."/>
            <person name="Bruemmer F."/>
            <person name="Labrenz M."/>
            <person name="Spormann A.M."/>
            <person name="Op den Camp H."/>
            <person name="Overmann J."/>
            <person name="Amann R."/>
            <person name="Jetten M.S.M."/>
            <person name="Mascher T."/>
            <person name="Medema M.H."/>
            <person name="Devos D.P."/>
            <person name="Kaster A.-K."/>
            <person name="Ovreas L."/>
            <person name="Rohde M."/>
            <person name="Galperin M.Y."/>
            <person name="Jogler C."/>
        </authorList>
    </citation>
    <scope>NUCLEOTIDE SEQUENCE [LARGE SCALE GENOMIC DNA]</scope>
    <source>
        <strain evidence="2 3">Q31a</strain>
    </source>
</reference>
<evidence type="ECO:0000256" key="1">
    <source>
        <dbReference type="SAM" id="MobiDB-lite"/>
    </source>
</evidence>
<dbReference type="Proteomes" id="UP000318017">
    <property type="component" value="Chromosome"/>
</dbReference>
<keyword evidence="3" id="KW-1185">Reference proteome</keyword>
<feature type="region of interest" description="Disordered" evidence="1">
    <location>
        <begin position="63"/>
        <end position="104"/>
    </location>
</feature>
<dbReference type="KEGG" id="ahel:Q31a_16300"/>